<dbReference type="KEGG" id="pif:PITG_09073"/>
<keyword evidence="1" id="KW-0343">GTPase activation</keyword>
<dbReference type="PANTHER" id="PTHR24113">
    <property type="entry name" value="RAN GTPASE-ACTIVATING PROTEIN 1"/>
    <property type="match status" value="1"/>
</dbReference>
<feature type="coiled-coil region" evidence="4">
    <location>
        <begin position="341"/>
        <end position="375"/>
    </location>
</feature>
<evidence type="ECO:0000256" key="1">
    <source>
        <dbReference type="ARBA" id="ARBA00022468"/>
    </source>
</evidence>
<dbReference type="VEuPathDB" id="FungiDB:PITG_09073"/>
<dbReference type="SUPFAM" id="SSF52047">
    <property type="entry name" value="RNI-like"/>
    <property type="match status" value="1"/>
</dbReference>
<dbReference type="EMBL" id="DS028131">
    <property type="protein sequence ID" value="EEY55180.1"/>
    <property type="molecule type" value="Genomic_DNA"/>
</dbReference>
<organism evidence="5 6">
    <name type="scientific">Phytophthora infestans (strain T30-4)</name>
    <name type="common">Potato late blight agent</name>
    <dbReference type="NCBI Taxonomy" id="403677"/>
    <lineage>
        <taxon>Eukaryota</taxon>
        <taxon>Sar</taxon>
        <taxon>Stramenopiles</taxon>
        <taxon>Oomycota</taxon>
        <taxon>Peronosporomycetes</taxon>
        <taxon>Peronosporales</taxon>
        <taxon>Peronosporaceae</taxon>
        <taxon>Phytophthora</taxon>
    </lineage>
</organism>
<keyword evidence="4" id="KW-0175">Coiled coil</keyword>
<reference evidence="6" key="1">
    <citation type="journal article" date="2009" name="Nature">
        <title>Genome sequence and analysis of the Irish potato famine pathogen Phytophthora infestans.</title>
        <authorList>
            <consortium name="The Broad Institute Genome Sequencing Platform"/>
            <person name="Haas B.J."/>
            <person name="Kamoun S."/>
            <person name="Zody M.C."/>
            <person name="Jiang R.H."/>
            <person name="Handsaker R.E."/>
            <person name="Cano L.M."/>
            <person name="Grabherr M."/>
            <person name="Kodira C.D."/>
            <person name="Raffaele S."/>
            <person name="Torto-Alalibo T."/>
            <person name="Bozkurt T.O."/>
            <person name="Ah-Fong A.M."/>
            <person name="Alvarado L."/>
            <person name="Anderson V.L."/>
            <person name="Armstrong M.R."/>
            <person name="Avrova A."/>
            <person name="Baxter L."/>
            <person name="Beynon J."/>
            <person name="Boevink P.C."/>
            <person name="Bollmann S.R."/>
            <person name="Bos J.I."/>
            <person name="Bulone V."/>
            <person name="Cai G."/>
            <person name="Cakir C."/>
            <person name="Carrington J.C."/>
            <person name="Chawner M."/>
            <person name="Conti L."/>
            <person name="Costanzo S."/>
            <person name="Ewan R."/>
            <person name="Fahlgren N."/>
            <person name="Fischbach M.A."/>
            <person name="Fugelstad J."/>
            <person name="Gilroy E.M."/>
            <person name="Gnerre S."/>
            <person name="Green P.J."/>
            <person name="Grenville-Briggs L.J."/>
            <person name="Griffith J."/>
            <person name="Grunwald N.J."/>
            <person name="Horn K."/>
            <person name="Horner N.R."/>
            <person name="Hu C.H."/>
            <person name="Huitema E."/>
            <person name="Jeong D.H."/>
            <person name="Jones A.M."/>
            <person name="Jones J.D."/>
            <person name="Jones R.W."/>
            <person name="Karlsson E.K."/>
            <person name="Kunjeti S.G."/>
            <person name="Lamour K."/>
            <person name="Liu Z."/>
            <person name="Ma L."/>
            <person name="Maclean D."/>
            <person name="Chibucos M.C."/>
            <person name="McDonald H."/>
            <person name="McWalters J."/>
            <person name="Meijer H.J."/>
            <person name="Morgan W."/>
            <person name="Morris P.F."/>
            <person name="Munro C.A."/>
            <person name="O'Neill K."/>
            <person name="Ospina-Giraldo M."/>
            <person name="Pinzon A."/>
            <person name="Pritchard L."/>
            <person name="Ramsahoye B."/>
            <person name="Ren Q."/>
            <person name="Restrepo S."/>
            <person name="Roy S."/>
            <person name="Sadanandom A."/>
            <person name="Savidor A."/>
            <person name="Schornack S."/>
            <person name="Schwartz D.C."/>
            <person name="Schumann U.D."/>
            <person name="Schwessinger B."/>
            <person name="Seyer L."/>
            <person name="Sharpe T."/>
            <person name="Silvar C."/>
            <person name="Song J."/>
            <person name="Studholme D.J."/>
            <person name="Sykes S."/>
            <person name="Thines M."/>
            <person name="van de Vondervoort P.J."/>
            <person name="Phuntumart V."/>
            <person name="Wawra S."/>
            <person name="Weide R."/>
            <person name="Win J."/>
            <person name="Young C."/>
            <person name="Zhou S."/>
            <person name="Fry W."/>
            <person name="Meyers B.C."/>
            <person name="van West P."/>
            <person name="Ristaino J."/>
            <person name="Govers F."/>
            <person name="Birch P.R."/>
            <person name="Whisson S.C."/>
            <person name="Judelson H.S."/>
            <person name="Nusbaum C."/>
        </authorList>
    </citation>
    <scope>NUCLEOTIDE SEQUENCE [LARGE SCALE GENOMIC DNA]</scope>
    <source>
        <strain evidence="6">T30-4</strain>
    </source>
</reference>
<accession>D0NBM5</accession>
<evidence type="ECO:0000256" key="4">
    <source>
        <dbReference type="SAM" id="Coils"/>
    </source>
</evidence>
<dbReference type="PANTHER" id="PTHR24113:SF12">
    <property type="entry name" value="RAN GTPASE-ACTIVATING PROTEIN 1"/>
    <property type="match status" value="1"/>
</dbReference>
<dbReference type="InterPro" id="IPR032675">
    <property type="entry name" value="LRR_dom_sf"/>
</dbReference>
<evidence type="ECO:0000313" key="6">
    <source>
        <dbReference type="Proteomes" id="UP000006643"/>
    </source>
</evidence>
<proteinExistence type="predicted"/>
<dbReference type="InterPro" id="IPR027038">
    <property type="entry name" value="RanGap"/>
</dbReference>
<name>D0NBM5_PHYIT</name>
<dbReference type="GO" id="GO:0006913">
    <property type="term" value="P:nucleocytoplasmic transport"/>
    <property type="evidence" value="ECO:0007669"/>
    <property type="project" value="TreeGrafter"/>
</dbReference>
<dbReference type="GeneID" id="9470423"/>
<evidence type="ECO:0000256" key="3">
    <source>
        <dbReference type="ARBA" id="ARBA00022737"/>
    </source>
</evidence>
<dbReference type="GO" id="GO:0005096">
    <property type="term" value="F:GTPase activator activity"/>
    <property type="evidence" value="ECO:0007669"/>
    <property type="project" value="UniProtKB-KW"/>
</dbReference>
<keyword evidence="2" id="KW-0433">Leucine-rich repeat</keyword>
<protein>
    <submittedName>
        <fullName evidence="5">Uncharacterized protein</fullName>
    </submittedName>
</protein>
<dbReference type="GO" id="GO:0048471">
    <property type="term" value="C:perinuclear region of cytoplasm"/>
    <property type="evidence" value="ECO:0007669"/>
    <property type="project" value="TreeGrafter"/>
</dbReference>
<dbReference type="AlphaFoldDB" id="D0NBM5"/>
<sequence length="402" mass="45162">MSDQDLQRFIACLSTTSALQHLTLSHNLCSFATIQKLRGQIEGRVLIGLRELHCVAITADEVAMGYLLEVLQINPSCCPHLHTLDVSGNPLNNSKAATQFARIFTLSSEVLTLNISSMQLGDEGLRTIATAILQGPELRIQRLDMSDNAIGTSIDVFARALAAGKLPHLRSLTIADNELGALEFETLGSVLATGCCSRLQALDLSANSARGEGITRFCPFLVSPPARYLWSLDLSNNAIPHRALLRLSETLARGTCEQLHELNLSCNPELKAIVSFLELIRRKALPSLTILQVGYAQSRCEGHKLVRDTLKRQSRRQKQHHFEKNLLKIQLENDAKAERDQKRCQRQAQRLREVYDRLENEADRALRRRKQVKKSSQLHIHQEITRLKQQRSSARLDRDPHL</sequence>
<gene>
    <name evidence="5" type="ORF">PITG_09073</name>
</gene>
<dbReference type="OMA" id="HNLCSFA"/>
<dbReference type="Pfam" id="PF13516">
    <property type="entry name" value="LRR_6"/>
    <property type="match status" value="1"/>
</dbReference>
<dbReference type="InterPro" id="IPR001611">
    <property type="entry name" value="Leu-rich_rpt"/>
</dbReference>
<dbReference type="OrthoDB" id="120976at2759"/>
<evidence type="ECO:0000256" key="2">
    <source>
        <dbReference type="ARBA" id="ARBA00022614"/>
    </source>
</evidence>
<dbReference type="eggNOG" id="ENOG502SKZC">
    <property type="taxonomic scope" value="Eukaryota"/>
</dbReference>
<dbReference type="GO" id="GO:0005829">
    <property type="term" value="C:cytosol"/>
    <property type="evidence" value="ECO:0007669"/>
    <property type="project" value="TreeGrafter"/>
</dbReference>
<dbReference type="Gene3D" id="3.80.10.10">
    <property type="entry name" value="Ribonuclease Inhibitor"/>
    <property type="match status" value="1"/>
</dbReference>
<keyword evidence="6" id="KW-1185">Reference proteome</keyword>
<dbReference type="RefSeq" id="XP_002903404.1">
    <property type="nucleotide sequence ID" value="XM_002903358.1"/>
</dbReference>
<dbReference type="GO" id="GO:0005634">
    <property type="term" value="C:nucleus"/>
    <property type="evidence" value="ECO:0007669"/>
    <property type="project" value="TreeGrafter"/>
</dbReference>
<dbReference type="HOGENOM" id="CLU_686004_0_0_1"/>
<dbReference type="GO" id="GO:0031267">
    <property type="term" value="F:small GTPase binding"/>
    <property type="evidence" value="ECO:0007669"/>
    <property type="project" value="TreeGrafter"/>
</dbReference>
<evidence type="ECO:0000313" key="5">
    <source>
        <dbReference type="EMBL" id="EEY55180.1"/>
    </source>
</evidence>
<dbReference type="InParanoid" id="D0NBM5"/>
<dbReference type="Proteomes" id="UP000006643">
    <property type="component" value="Unassembled WGS sequence"/>
</dbReference>
<keyword evidence="3" id="KW-0677">Repeat</keyword>